<evidence type="ECO:0000313" key="2">
    <source>
        <dbReference type="EMBL" id="EFO85820.1"/>
    </source>
</evidence>
<gene>
    <name evidence="2" type="ORF">CRE_02280</name>
</gene>
<dbReference type="EMBL" id="DS268408">
    <property type="protein sequence ID" value="EFO85820.1"/>
    <property type="molecule type" value="Genomic_DNA"/>
</dbReference>
<accession>E3LG17</accession>
<dbReference type="InParanoid" id="E3LG17"/>
<dbReference type="FunCoup" id="E3LG17">
    <property type="interactions" value="536"/>
</dbReference>
<dbReference type="Proteomes" id="UP000008281">
    <property type="component" value="Unassembled WGS sequence"/>
</dbReference>
<feature type="compositionally biased region" description="Basic and acidic residues" evidence="1">
    <location>
        <begin position="210"/>
        <end position="228"/>
    </location>
</feature>
<dbReference type="HOGENOM" id="CLU_053758_0_0_1"/>
<dbReference type="OMA" id="NKWPVTK"/>
<feature type="region of interest" description="Disordered" evidence="1">
    <location>
        <begin position="209"/>
        <end position="228"/>
    </location>
</feature>
<dbReference type="STRING" id="31234.E3LG17"/>
<keyword evidence="3" id="KW-1185">Reference proteome</keyword>
<evidence type="ECO:0000256" key="1">
    <source>
        <dbReference type="SAM" id="MobiDB-lite"/>
    </source>
</evidence>
<protein>
    <submittedName>
        <fullName evidence="2">Uncharacterized protein</fullName>
    </submittedName>
</protein>
<dbReference type="eggNOG" id="ENOG502THRM">
    <property type="taxonomic scope" value="Eukaryota"/>
</dbReference>
<organism evidence="3">
    <name type="scientific">Caenorhabditis remanei</name>
    <name type="common">Caenorhabditis vulgaris</name>
    <dbReference type="NCBI Taxonomy" id="31234"/>
    <lineage>
        <taxon>Eukaryota</taxon>
        <taxon>Metazoa</taxon>
        <taxon>Ecdysozoa</taxon>
        <taxon>Nematoda</taxon>
        <taxon>Chromadorea</taxon>
        <taxon>Rhabditida</taxon>
        <taxon>Rhabditina</taxon>
        <taxon>Rhabditomorpha</taxon>
        <taxon>Rhabditoidea</taxon>
        <taxon>Rhabditidae</taxon>
        <taxon>Peloderinae</taxon>
        <taxon>Caenorhabditis</taxon>
    </lineage>
</organism>
<proteinExistence type="predicted"/>
<reference evidence="2" key="1">
    <citation type="submission" date="2007-07" db="EMBL/GenBank/DDBJ databases">
        <title>PCAP assembly of the Caenorhabditis remanei genome.</title>
        <authorList>
            <consortium name="The Caenorhabditis remanei Sequencing Consortium"/>
            <person name="Wilson R.K."/>
        </authorList>
    </citation>
    <scope>NUCLEOTIDE SEQUENCE [LARGE SCALE GENOMIC DNA]</scope>
    <source>
        <strain evidence="2">PB4641</strain>
    </source>
</reference>
<dbReference type="OrthoDB" id="6162903at2759"/>
<name>E3LG17_CAERE</name>
<evidence type="ECO:0000313" key="3">
    <source>
        <dbReference type="Proteomes" id="UP000008281"/>
    </source>
</evidence>
<dbReference type="AlphaFoldDB" id="E3LG17"/>
<sequence>MYQLQQPFSASHGVFNPHSSDSSSNILDQYWFNPDLNQIVISKLAPSSTSSLVIANIIPGEALPSSKDIYEQFLAQQRDAFIPGYRKDAGTYTSVSKKIERQEYYNNQKPQTTLGKVHHGVSIQNERNPNPRGTLGNSNYSLRIQFWMPIVTPDKFSYTTVALANVSKEGVLHCLIRHGHQFKALSGNNKLKRDVIDILKSGTLRNTAKAIRDKDPKGQTREDRDRDHNIFMNETKKLSDEEFEGAELKLLILQWEMRDSIQNTVQQSNYLGETINENGQQRVYWKAGPREVMVICLSEQLYFGEIGADSRGRNRNIRKIITIYIIDSQDFERKKKNSWNVAKTYA</sequence>